<dbReference type="Proteomes" id="UP000785783">
    <property type="component" value="Unassembled WGS sequence"/>
</dbReference>
<dbReference type="PANTHER" id="PTHR34039:SF1">
    <property type="entry name" value="UPF0102 PROTEIN YRAN"/>
    <property type="match status" value="1"/>
</dbReference>
<protein>
    <recommendedName>
        <fullName evidence="2">UPF0102 protein ISQ19_05160</fullName>
    </recommendedName>
</protein>
<comment type="similarity">
    <text evidence="1 2">Belongs to the UPF0102 family.</text>
</comment>
<evidence type="ECO:0000313" key="3">
    <source>
        <dbReference type="EMBL" id="MBL6762068.1"/>
    </source>
</evidence>
<dbReference type="Pfam" id="PF02021">
    <property type="entry name" value="UPF0102"/>
    <property type="match status" value="1"/>
</dbReference>
<sequence>MPHRKPPPNRKIKTAKRRAMAQGLRAETLAAFYLRLKGYRILARNLRVAGGEVDMVARRGNVLVFVEVKYRPSLGGAQAVMHDAQWRRIARAAAQYVGARPALQRHHWRFDLIAMAPRQRPRHIKDAWRAPF</sequence>
<gene>
    <name evidence="3" type="ORF">ISQ19_05160</name>
</gene>
<comment type="caution">
    <text evidence="3">The sequence shown here is derived from an EMBL/GenBank/DDBJ whole genome shotgun (WGS) entry which is preliminary data.</text>
</comment>
<dbReference type="NCBIfam" id="NF009151">
    <property type="entry name" value="PRK12497.1-5"/>
    <property type="match status" value="1"/>
</dbReference>
<dbReference type="EMBL" id="JADHOK010000066">
    <property type="protein sequence ID" value="MBL6762068.1"/>
    <property type="molecule type" value="Genomic_DNA"/>
</dbReference>
<reference evidence="3" key="1">
    <citation type="submission" date="2020-10" db="EMBL/GenBank/DDBJ databases">
        <title>Microbiome of the Black Sea water column analyzed by genome centric metagenomics.</title>
        <authorList>
            <person name="Cabello-Yeves P.J."/>
            <person name="Callieri C."/>
            <person name="Picazo A."/>
            <person name="Mehrshad M."/>
            <person name="Haro-Moreno J.M."/>
            <person name="Roda-Garcia J."/>
            <person name="Dzembekova N."/>
            <person name="Slabakova V."/>
            <person name="Slabakova N."/>
            <person name="Moncheva S."/>
            <person name="Rodriguez-Valera F."/>
        </authorList>
    </citation>
    <scope>NUCLEOTIDE SEQUENCE</scope>
    <source>
        <strain evidence="3">BS307-5m-G5</strain>
    </source>
</reference>
<evidence type="ECO:0000313" key="4">
    <source>
        <dbReference type="Proteomes" id="UP000785783"/>
    </source>
</evidence>
<organism evidence="3 4">
    <name type="scientific">PS1 clade bacterium</name>
    <dbReference type="NCBI Taxonomy" id="2175152"/>
    <lineage>
        <taxon>Bacteria</taxon>
        <taxon>Pseudomonadati</taxon>
        <taxon>Pseudomonadota</taxon>
        <taxon>Alphaproteobacteria</taxon>
        <taxon>PS1 clade</taxon>
    </lineage>
</organism>
<proteinExistence type="inferred from homology"/>
<name>A0A937HKV5_9PROT</name>
<dbReference type="SUPFAM" id="SSF52980">
    <property type="entry name" value="Restriction endonuclease-like"/>
    <property type="match status" value="1"/>
</dbReference>
<dbReference type="GO" id="GO:0003676">
    <property type="term" value="F:nucleic acid binding"/>
    <property type="evidence" value="ECO:0007669"/>
    <property type="project" value="InterPro"/>
</dbReference>
<dbReference type="InterPro" id="IPR011335">
    <property type="entry name" value="Restrct_endonuc-II-like"/>
</dbReference>
<evidence type="ECO:0000256" key="2">
    <source>
        <dbReference type="HAMAP-Rule" id="MF_00048"/>
    </source>
</evidence>
<dbReference type="AlphaFoldDB" id="A0A937HKV5"/>
<accession>A0A937HKV5</accession>
<evidence type="ECO:0000256" key="1">
    <source>
        <dbReference type="ARBA" id="ARBA00006738"/>
    </source>
</evidence>
<dbReference type="InterPro" id="IPR003509">
    <property type="entry name" value="UPF0102_YraN-like"/>
</dbReference>
<dbReference type="PANTHER" id="PTHR34039">
    <property type="entry name" value="UPF0102 PROTEIN YRAN"/>
    <property type="match status" value="1"/>
</dbReference>
<dbReference type="NCBIfam" id="NF009150">
    <property type="entry name" value="PRK12497.1-3"/>
    <property type="match status" value="1"/>
</dbReference>
<dbReference type="HAMAP" id="MF_00048">
    <property type="entry name" value="UPF0102"/>
    <property type="match status" value="1"/>
</dbReference>
<dbReference type="InterPro" id="IPR011856">
    <property type="entry name" value="tRNA_endonuc-like_dom_sf"/>
</dbReference>
<dbReference type="Gene3D" id="3.40.1350.10">
    <property type="match status" value="1"/>
</dbReference>